<keyword evidence="2" id="KW-1185">Reference proteome</keyword>
<name>A0AAV4W473_CAEEX</name>
<reference evidence="1 2" key="1">
    <citation type="submission" date="2021-06" db="EMBL/GenBank/DDBJ databases">
        <title>Caerostris extrusa draft genome.</title>
        <authorList>
            <person name="Kono N."/>
            <person name="Arakawa K."/>
        </authorList>
    </citation>
    <scope>NUCLEOTIDE SEQUENCE [LARGE SCALE GENOMIC DNA]</scope>
</reference>
<dbReference type="EMBL" id="BPLR01015571">
    <property type="protein sequence ID" value="GIY77038.1"/>
    <property type="molecule type" value="Genomic_DNA"/>
</dbReference>
<evidence type="ECO:0000313" key="2">
    <source>
        <dbReference type="Proteomes" id="UP001054945"/>
    </source>
</evidence>
<dbReference type="AlphaFoldDB" id="A0AAV4W473"/>
<comment type="caution">
    <text evidence="1">The sequence shown here is derived from an EMBL/GenBank/DDBJ whole genome shotgun (WGS) entry which is preliminary data.</text>
</comment>
<protein>
    <submittedName>
        <fullName evidence="1">Uncharacterized protein</fullName>
    </submittedName>
</protein>
<organism evidence="1 2">
    <name type="scientific">Caerostris extrusa</name>
    <name type="common">Bark spider</name>
    <name type="synonym">Caerostris bankana</name>
    <dbReference type="NCBI Taxonomy" id="172846"/>
    <lineage>
        <taxon>Eukaryota</taxon>
        <taxon>Metazoa</taxon>
        <taxon>Ecdysozoa</taxon>
        <taxon>Arthropoda</taxon>
        <taxon>Chelicerata</taxon>
        <taxon>Arachnida</taxon>
        <taxon>Araneae</taxon>
        <taxon>Araneomorphae</taxon>
        <taxon>Entelegynae</taxon>
        <taxon>Araneoidea</taxon>
        <taxon>Araneidae</taxon>
        <taxon>Caerostris</taxon>
    </lineage>
</organism>
<dbReference type="Proteomes" id="UP001054945">
    <property type="component" value="Unassembled WGS sequence"/>
</dbReference>
<accession>A0AAV4W473</accession>
<sequence length="104" mass="11502">MFQIRPIQSHAIQMCGRETKSCVRYLPTTKPRCHTDDAGKNISLGEVNCLGLPYGNKMLGQGQPEQADPLLAKLTKNDSLRNEFSALAPVPSPERRHGSDPFQP</sequence>
<gene>
    <name evidence="1" type="ORF">CEXT_692271</name>
</gene>
<proteinExistence type="predicted"/>
<evidence type="ECO:0000313" key="1">
    <source>
        <dbReference type="EMBL" id="GIY77038.1"/>
    </source>
</evidence>